<dbReference type="PANTHER" id="PTHR37984">
    <property type="entry name" value="PROTEIN CBG26694"/>
    <property type="match status" value="1"/>
</dbReference>
<dbReference type="Gene3D" id="3.30.70.270">
    <property type="match status" value="2"/>
</dbReference>
<name>A0A151QLA6_CAJCA</name>
<protein>
    <submittedName>
        <fullName evidence="14">Retrovirus-related Pol polyprotein from transposon 17.6</fullName>
    </submittedName>
</protein>
<evidence type="ECO:0000256" key="9">
    <source>
        <dbReference type="ARBA" id="ARBA00022908"/>
    </source>
</evidence>
<dbReference type="FunFam" id="3.30.70.270:FF:000020">
    <property type="entry name" value="Transposon Tf2-6 polyprotein-like Protein"/>
    <property type="match status" value="1"/>
</dbReference>
<dbReference type="OMA" id="HISCTHY"/>
<keyword evidence="11" id="KW-0511">Multifunctional enzyme</keyword>
<feature type="domain" description="Reverse transcriptase" evidence="13">
    <location>
        <begin position="426"/>
        <end position="605"/>
    </location>
</feature>
<dbReference type="InterPro" id="IPR043502">
    <property type="entry name" value="DNA/RNA_pol_sf"/>
</dbReference>
<gene>
    <name evidence="14" type="ORF">KK1_049141</name>
</gene>
<dbReference type="Gene3D" id="3.10.10.10">
    <property type="entry name" value="HIV Type 1 Reverse Transcriptase, subunit A, domain 1"/>
    <property type="match status" value="1"/>
</dbReference>
<sequence length="818" mass="91658">MFNNNQLGDWTSFSRALQLRFGPSSYENHQAELFKLKQVGTVSEYQSAFEKLSNQVCGLPPVAFMNSFISGLIPEIKNELAILRPQSVSQAIGLAKLIEAKLQDFVSRQHRTNPSSTNPSTRHHQTAPSISVSQASTLKSSISTSSSSLPIKRLNTQQIQERRAAGLCYNCDEKFYPGHKCNKPRFLLLLCDEEPNPGLEIADQLQDQLETEQVSPAIHFQLSSHALTGSPSSQTLKFRGHIQGFSVVVLIDTGSSHNIIQPRIANFLQLPSVPTQPFKVMVGNGDHISCTHYCPNVPISFHQTSFPVPLYILPIEGADVVLGLAWLRLLGPIMADFSIPSITFTHQKKPITLTETEPSPTFFSSQLTNLLNYFDNVFQPPKGLPPVRPHDHHIPLLPNSTPVNIRPYHYPHSQKSIMTTLISNMLQEGIITPSTSPFSSPVILVKKKDGTWRFCVDYRALNAITVRDRFPIPTIDELLDELGAARVFSKIDLRSGYHQIRVIPSDTHKTTFRTFDGHYEFLVMPFGLSNAPSTFQSAMNDLLRPFLRKFVLVFFDDILVYSESFSAHVTHLRSVLQLLHSNQFYAKLPKCVFGVTAVSYLGHVISRQGVHPDPEKIQAILDWPEPRSLTTLRGFLGLTGFYRRFICGYVAIATPLTDLLKATQFNWNTSAQQAFTQLKSRITSAPVLALPDFTSSFVVETDASATAIGAVLSQKGHPIAFFSKKLCPKMQSESVYVREMFAVTEAVKKWRQYLIGHHFQIITDQQSLKNLLSQAIHTPAQQKWATKLLGFDFDIIYRPGKHNLAADALSRPVLHCWC</sequence>
<dbReference type="InterPro" id="IPR041577">
    <property type="entry name" value="RT_RNaseH_2"/>
</dbReference>
<dbReference type="CDD" id="cd09274">
    <property type="entry name" value="RNase_HI_RT_Ty3"/>
    <property type="match status" value="1"/>
</dbReference>
<dbReference type="PROSITE" id="PS50878">
    <property type="entry name" value="RT_POL"/>
    <property type="match status" value="1"/>
</dbReference>
<dbReference type="GO" id="GO:0004190">
    <property type="term" value="F:aspartic-type endopeptidase activity"/>
    <property type="evidence" value="ECO:0007669"/>
    <property type="project" value="InterPro"/>
</dbReference>
<dbReference type="Pfam" id="PF03732">
    <property type="entry name" value="Retrotrans_gag"/>
    <property type="match status" value="1"/>
</dbReference>
<reference evidence="14" key="1">
    <citation type="journal article" date="2012" name="Nat. Biotechnol.">
        <title>Draft genome sequence of pigeonpea (Cajanus cajan), an orphan legume crop of resource-poor farmers.</title>
        <authorList>
            <person name="Varshney R.K."/>
            <person name="Chen W."/>
            <person name="Li Y."/>
            <person name="Bharti A.K."/>
            <person name="Saxena R.K."/>
            <person name="Schlueter J.A."/>
            <person name="Donoghue M.T."/>
            <person name="Azam S."/>
            <person name="Fan G."/>
            <person name="Whaley A.M."/>
            <person name="Farmer A.D."/>
            <person name="Sheridan J."/>
            <person name="Iwata A."/>
            <person name="Tuteja R."/>
            <person name="Penmetsa R.V."/>
            <person name="Wu W."/>
            <person name="Upadhyaya H.D."/>
            <person name="Yang S.P."/>
            <person name="Shah T."/>
            <person name="Saxena K.B."/>
            <person name="Michael T."/>
            <person name="McCombie W.R."/>
            <person name="Yang B."/>
            <person name="Zhang G."/>
            <person name="Yang H."/>
            <person name="Wang J."/>
            <person name="Spillane C."/>
            <person name="Cook D.R."/>
            <person name="May G.D."/>
            <person name="Xu X."/>
            <person name="Jackson S.A."/>
        </authorList>
    </citation>
    <scope>NUCLEOTIDE SEQUENCE [LARGE SCALE GENOMIC DNA]</scope>
</reference>
<dbReference type="Pfam" id="PF08284">
    <property type="entry name" value="RVP_2"/>
    <property type="match status" value="1"/>
</dbReference>
<dbReference type="Gramene" id="C.cajan_48091.t">
    <property type="protein sequence ID" value="C.cajan_48091.t"/>
    <property type="gene ID" value="C.cajan_48091"/>
</dbReference>
<dbReference type="FunFam" id="3.10.10.10:FF:000007">
    <property type="entry name" value="Retrovirus-related Pol polyprotein from transposon 17.6-like Protein"/>
    <property type="match status" value="1"/>
</dbReference>
<evidence type="ECO:0000256" key="12">
    <source>
        <dbReference type="SAM" id="MobiDB-lite"/>
    </source>
</evidence>
<dbReference type="AlphaFoldDB" id="A0A151QLA6"/>
<evidence type="ECO:0000256" key="6">
    <source>
        <dbReference type="ARBA" id="ARBA00022801"/>
    </source>
</evidence>
<dbReference type="SUPFAM" id="SSF56672">
    <property type="entry name" value="DNA/RNA polymerases"/>
    <property type="match status" value="1"/>
</dbReference>
<dbReference type="PROSITE" id="PS00141">
    <property type="entry name" value="ASP_PROTEASE"/>
    <property type="match status" value="1"/>
</dbReference>
<dbReference type="InterPro" id="IPR001969">
    <property type="entry name" value="Aspartic_peptidase_AS"/>
</dbReference>
<keyword evidence="8" id="KW-0694">RNA-binding</keyword>
<dbReference type="SUPFAM" id="SSF50630">
    <property type="entry name" value="Acid proteases"/>
    <property type="match status" value="1"/>
</dbReference>
<evidence type="ECO:0000313" key="14">
    <source>
        <dbReference type="EMBL" id="KYP31052.1"/>
    </source>
</evidence>
<dbReference type="Pfam" id="PF00078">
    <property type="entry name" value="RVT_1"/>
    <property type="match status" value="1"/>
</dbReference>
<dbReference type="GO" id="GO:0003964">
    <property type="term" value="F:RNA-directed DNA polymerase activity"/>
    <property type="evidence" value="ECO:0007669"/>
    <property type="project" value="UniProtKB-KW"/>
</dbReference>
<evidence type="ECO:0000256" key="4">
    <source>
        <dbReference type="ARBA" id="ARBA00022722"/>
    </source>
</evidence>
<dbReference type="InterPro" id="IPR000477">
    <property type="entry name" value="RT_dom"/>
</dbReference>
<keyword evidence="15" id="KW-1185">Reference proteome</keyword>
<dbReference type="Gene3D" id="2.40.70.10">
    <property type="entry name" value="Acid Proteases"/>
    <property type="match status" value="1"/>
</dbReference>
<evidence type="ECO:0000256" key="5">
    <source>
        <dbReference type="ARBA" id="ARBA00022759"/>
    </source>
</evidence>
<dbReference type="CDD" id="cd01647">
    <property type="entry name" value="RT_LTR"/>
    <property type="match status" value="1"/>
</dbReference>
<keyword evidence="5" id="KW-0255">Endonuclease</keyword>
<keyword evidence="10" id="KW-0695">RNA-directed DNA polymerase</keyword>
<evidence type="ECO:0000256" key="1">
    <source>
        <dbReference type="ARBA" id="ARBA00022670"/>
    </source>
</evidence>
<dbReference type="InterPro" id="IPR005162">
    <property type="entry name" value="Retrotrans_gag_dom"/>
</dbReference>
<evidence type="ECO:0000256" key="7">
    <source>
        <dbReference type="ARBA" id="ARBA00022842"/>
    </source>
</evidence>
<proteinExistence type="predicted"/>
<keyword evidence="1" id="KW-0645">Protease</keyword>
<keyword evidence="9" id="KW-0229">DNA integration</keyword>
<evidence type="ECO:0000256" key="2">
    <source>
        <dbReference type="ARBA" id="ARBA00022679"/>
    </source>
</evidence>
<dbReference type="GO" id="GO:0015074">
    <property type="term" value="P:DNA integration"/>
    <property type="evidence" value="ECO:0007669"/>
    <property type="project" value="UniProtKB-KW"/>
</dbReference>
<organism evidence="14 15">
    <name type="scientific">Cajanus cajan</name>
    <name type="common">Pigeon pea</name>
    <name type="synonym">Cajanus indicus</name>
    <dbReference type="NCBI Taxonomy" id="3821"/>
    <lineage>
        <taxon>Eukaryota</taxon>
        <taxon>Viridiplantae</taxon>
        <taxon>Streptophyta</taxon>
        <taxon>Embryophyta</taxon>
        <taxon>Tracheophyta</taxon>
        <taxon>Spermatophyta</taxon>
        <taxon>Magnoliopsida</taxon>
        <taxon>eudicotyledons</taxon>
        <taxon>Gunneridae</taxon>
        <taxon>Pentapetalae</taxon>
        <taxon>rosids</taxon>
        <taxon>fabids</taxon>
        <taxon>Fabales</taxon>
        <taxon>Fabaceae</taxon>
        <taxon>Papilionoideae</taxon>
        <taxon>50 kb inversion clade</taxon>
        <taxon>NPAAA clade</taxon>
        <taxon>indigoferoid/millettioid clade</taxon>
        <taxon>Phaseoleae</taxon>
        <taxon>Cajanus</taxon>
    </lineage>
</organism>
<keyword evidence="6" id="KW-0378">Hydrolase</keyword>
<accession>A0A151QLA6</accession>
<evidence type="ECO:0000313" key="15">
    <source>
        <dbReference type="Proteomes" id="UP000075243"/>
    </source>
</evidence>
<dbReference type="GO" id="GO:0003723">
    <property type="term" value="F:RNA binding"/>
    <property type="evidence" value="ECO:0007669"/>
    <property type="project" value="UniProtKB-KW"/>
</dbReference>
<evidence type="ECO:0000256" key="8">
    <source>
        <dbReference type="ARBA" id="ARBA00022884"/>
    </source>
</evidence>
<dbReference type="CDD" id="cd00303">
    <property type="entry name" value="retropepsin_like"/>
    <property type="match status" value="1"/>
</dbReference>
<dbReference type="InterPro" id="IPR050951">
    <property type="entry name" value="Retrovirus_Pol_polyprotein"/>
</dbReference>
<feature type="region of interest" description="Disordered" evidence="12">
    <location>
        <begin position="108"/>
        <end position="135"/>
    </location>
</feature>
<keyword evidence="7" id="KW-0460">Magnesium</keyword>
<dbReference type="Pfam" id="PF17919">
    <property type="entry name" value="RT_RNaseH_2"/>
    <property type="match status" value="1"/>
</dbReference>
<dbReference type="GO" id="GO:0006508">
    <property type="term" value="P:proteolysis"/>
    <property type="evidence" value="ECO:0007669"/>
    <property type="project" value="UniProtKB-KW"/>
</dbReference>
<dbReference type="Proteomes" id="UP000075243">
    <property type="component" value="Unassembled WGS sequence"/>
</dbReference>
<evidence type="ECO:0000256" key="3">
    <source>
        <dbReference type="ARBA" id="ARBA00022695"/>
    </source>
</evidence>
<keyword evidence="3" id="KW-0548">Nucleotidyltransferase</keyword>
<feature type="compositionally biased region" description="Polar residues" evidence="12">
    <location>
        <begin position="112"/>
        <end position="135"/>
    </location>
</feature>
<evidence type="ECO:0000256" key="10">
    <source>
        <dbReference type="ARBA" id="ARBA00022918"/>
    </source>
</evidence>
<evidence type="ECO:0000259" key="13">
    <source>
        <dbReference type="PROSITE" id="PS50878"/>
    </source>
</evidence>
<dbReference type="InterPro" id="IPR043128">
    <property type="entry name" value="Rev_trsase/Diguanyl_cyclase"/>
</dbReference>
<dbReference type="EMBL" id="KQ486598">
    <property type="protein sequence ID" value="KYP31052.1"/>
    <property type="molecule type" value="Genomic_DNA"/>
</dbReference>
<evidence type="ECO:0000256" key="11">
    <source>
        <dbReference type="ARBA" id="ARBA00023268"/>
    </source>
</evidence>
<dbReference type="InterPro" id="IPR021109">
    <property type="entry name" value="Peptidase_aspartic_dom_sf"/>
</dbReference>
<dbReference type="PANTHER" id="PTHR37984:SF5">
    <property type="entry name" value="PROTEIN NYNRIN-LIKE"/>
    <property type="match status" value="1"/>
</dbReference>
<keyword evidence="2" id="KW-0808">Transferase</keyword>
<keyword evidence="4" id="KW-0540">Nuclease</keyword>
<dbReference type="GO" id="GO:0004519">
    <property type="term" value="F:endonuclease activity"/>
    <property type="evidence" value="ECO:0007669"/>
    <property type="project" value="UniProtKB-KW"/>
</dbReference>